<evidence type="ECO:0000256" key="7">
    <source>
        <dbReference type="PROSITE-ProRule" id="PRU00042"/>
    </source>
</evidence>
<feature type="region of interest" description="Disordered" evidence="8">
    <location>
        <begin position="171"/>
        <end position="200"/>
    </location>
</feature>
<reference evidence="10" key="3">
    <citation type="submission" date="2025-09" db="UniProtKB">
        <authorList>
            <consortium name="Ensembl"/>
        </authorList>
    </citation>
    <scope>IDENTIFICATION</scope>
</reference>
<dbReference type="Pfam" id="PF00096">
    <property type="entry name" value="zf-C2H2"/>
    <property type="match status" value="2"/>
</dbReference>
<evidence type="ECO:0000256" key="8">
    <source>
        <dbReference type="SAM" id="MobiDB-lite"/>
    </source>
</evidence>
<dbReference type="GO" id="GO:0000981">
    <property type="term" value="F:DNA-binding transcription factor activity, RNA polymerase II-specific"/>
    <property type="evidence" value="ECO:0007669"/>
    <property type="project" value="TreeGrafter"/>
</dbReference>
<dbReference type="SUPFAM" id="SSF54695">
    <property type="entry name" value="POZ domain"/>
    <property type="match status" value="1"/>
</dbReference>
<dbReference type="InterPro" id="IPR013087">
    <property type="entry name" value="Znf_C2H2_type"/>
</dbReference>
<accession>A0A673BVP5</accession>
<dbReference type="Ensembl" id="ENSSORT00005045761.1">
    <property type="protein sequence ID" value="ENSSORP00005044637.1"/>
    <property type="gene ID" value="ENSSORG00005020548.1"/>
</dbReference>
<dbReference type="InterPro" id="IPR036236">
    <property type="entry name" value="Znf_C2H2_sf"/>
</dbReference>
<evidence type="ECO:0000256" key="1">
    <source>
        <dbReference type="ARBA" id="ARBA00004123"/>
    </source>
</evidence>
<keyword evidence="5" id="KW-0862">Zinc</keyword>
<feature type="compositionally biased region" description="Polar residues" evidence="8">
    <location>
        <begin position="189"/>
        <end position="200"/>
    </location>
</feature>
<evidence type="ECO:0000313" key="10">
    <source>
        <dbReference type="Ensembl" id="ENSSORP00005044637.1"/>
    </source>
</evidence>
<protein>
    <recommendedName>
        <fullName evidence="9">C2H2-type domain-containing protein</fullName>
    </recommendedName>
</protein>
<dbReference type="InParanoid" id="A0A673BVP5"/>
<dbReference type="PANTHER" id="PTHR24394">
    <property type="entry name" value="ZINC FINGER PROTEIN"/>
    <property type="match status" value="1"/>
</dbReference>
<proteinExistence type="predicted"/>
<dbReference type="GO" id="GO:0005634">
    <property type="term" value="C:nucleus"/>
    <property type="evidence" value="ECO:0007669"/>
    <property type="project" value="UniProtKB-SubCell"/>
</dbReference>
<evidence type="ECO:0000256" key="2">
    <source>
        <dbReference type="ARBA" id="ARBA00022723"/>
    </source>
</evidence>
<evidence type="ECO:0000256" key="6">
    <source>
        <dbReference type="ARBA" id="ARBA00023242"/>
    </source>
</evidence>
<reference evidence="10" key="2">
    <citation type="submission" date="2025-08" db="UniProtKB">
        <authorList>
            <consortium name="Ensembl"/>
        </authorList>
    </citation>
    <scope>IDENTIFICATION</scope>
</reference>
<evidence type="ECO:0000256" key="4">
    <source>
        <dbReference type="ARBA" id="ARBA00022771"/>
    </source>
</evidence>
<evidence type="ECO:0000313" key="11">
    <source>
        <dbReference type="Proteomes" id="UP000472271"/>
    </source>
</evidence>
<dbReference type="SUPFAM" id="SSF57667">
    <property type="entry name" value="beta-beta-alpha zinc fingers"/>
    <property type="match status" value="1"/>
</dbReference>
<dbReference type="FunFam" id="3.30.160.60:FF:000446">
    <property type="entry name" value="Zinc finger protein"/>
    <property type="match status" value="1"/>
</dbReference>
<dbReference type="PROSITE" id="PS50157">
    <property type="entry name" value="ZINC_FINGER_C2H2_2"/>
    <property type="match status" value="2"/>
</dbReference>
<organism evidence="10 11">
    <name type="scientific">Sphaeramia orbicularis</name>
    <name type="common">orbiculate cardinalfish</name>
    <dbReference type="NCBI Taxonomy" id="375764"/>
    <lineage>
        <taxon>Eukaryota</taxon>
        <taxon>Metazoa</taxon>
        <taxon>Chordata</taxon>
        <taxon>Craniata</taxon>
        <taxon>Vertebrata</taxon>
        <taxon>Euteleostomi</taxon>
        <taxon>Actinopterygii</taxon>
        <taxon>Neopterygii</taxon>
        <taxon>Teleostei</taxon>
        <taxon>Neoteleostei</taxon>
        <taxon>Acanthomorphata</taxon>
        <taxon>Gobiaria</taxon>
        <taxon>Kurtiformes</taxon>
        <taxon>Apogonoidei</taxon>
        <taxon>Apogonidae</taxon>
        <taxon>Apogoninae</taxon>
        <taxon>Sphaeramia</taxon>
    </lineage>
</organism>
<dbReference type="PROSITE" id="PS00028">
    <property type="entry name" value="ZINC_FINGER_C2H2_1"/>
    <property type="match status" value="2"/>
</dbReference>
<feature type="domain" description="C2H2-type" evidence="9">
    <location>
        <begin position="419"/>
        <end position="446"/>
    </location>
</feature>
<dbReference type="Proteomes" id="UP000472271">
    <property type="component" value="Chromosome 3"/>
</dbReference>
<dbReference type="InterPro" id="IPR011333">
    <property type="entry name" value="SKP1/BTB/POZ_sf"/>
</dbReference>
<sequence length="483" mass="53642">PHINAHAASMLAGLNLQRGQVKFCDCLIRQRQSPSQFYPVHRSDPCLSDSVLAHLFDYIYTGTLPNIHSQQQYYSLITAAQYLQMDELQEALRAWQQTKANDGDNTKNPFTGPETLQYKDFANLASGKFTQLLPSMNVYGQPVESSLHGVSSLEMEDDHFAESVEMNEDAQTLSVKTRSCTKDGEKSTRSSSINDDTTCSSKDVSTLGDVNAICSISESTPNNHCLQVADLMSQNLMENISSTAEDVVLLDISTKPTELFVSYKPKSREGDKVVAFGKTDTFEAMIWNNHGDVQDTTYAANNNTNITARADFESGSFVKDESQAWIQETSAEHRKPVGTSQHRSGGEIIHKAESWVVKEASRESGKHTNTMTCCTSASVPGSVQTTMSSTLSVYIPPTFSTTMPTNISAHLSTPEHHLFQCSLCDRCFSQRGSLNRHVRSHLGVRPFPCPQCPMTFSRQYRVTEHMRVHQRCAIGSHFQKPTV</sequence>
<dbReference type="PANTHER" id="PTHR24394:SF22">
    <property type="entry name" value="HYPERMETHYLATED IN CANCER 2 PROTEIN"/>
    <property type="match status" value="1"/>
</dbReference>
<evidence type="ECO:0000259" key="9">
    <source>
        <dbReference type="PROSITE" id="PS50157"/>
    </source>
</evidence>
<keyword evidence="3" id="KW-0677">Repeat</keyword>
<reference evidence="10" key="1">
    <citation type="submission" date="2019-06" db="EMBL/GenBank/DDBJ databases">
        <authorList>
            <consortium name="Wellcome Sanger Institute Data Sharing"/>
        </authorList>
    </citation>
    <scope>NUCLEOTIDE SEQUENCE [LARGE SCALE GENOMIC DNA]</scope>
</reference>
<dbReference type="AlphaFoldDB" id="A0A673BVP5"/>
<keyword evidence="4 7" id="KW-0863">Zinc-finger</keyword>
<dbReference type="Gene3D" id="3.30.160.60">
    <property type="entry name" value="Classic Zinc Finger"/>
    <property type="match status" value="2"/>
</dbReference>
<comment type="subcellular location">
    <subcellularLocation>
        <location evidence="1">Nucleus</location>
    </subcellularLocation>
</comment>
<keyword evidence="2" id="KW-0479">Metal-binding</keyword>
<evidence type="ECO:0000256" key="5">
    <source>
        <dbReference type="ARBA" id="ARBA00022833"/>
    </source>
</evidence>
<evidence type="ECO:0000256" key="3">
    <source>
        <dbReference type="ARBA" id="ARBA00022737"/>
    </source>
</evidence>
<dbReference type="Gene3D" id="3.30.710.10">
    <property type="entry name" value="Potassium Channel Kv1.1, Chain A"/>
    <property type="match status" value="1"/>
</dbReference>
<keyword evidence="11" id="KW-1185">Reference proteome</keyword>
<dbReference type="SMART" id="SM00355">
    <property type="entry name" value="ZnF_C2H2"/>
    <property type="match status" value="2"/>
</dbReference>
<name>A0A673BVP5_9TELE</name>
<dbReference type="GO" id="GO:0008270">
    <property type="term" value="F:zinc ion binding"/>
    <property type="evidence" value="ECO:0007669"/>
    <property type="project" value="UniProtKB-KW"/>
</dbReference>
<keyword evidence="6" id="KW-0539">Nucleus</keyword>
<feature type="domain" description="C2H2-type" evidence="9">
    <location>
        <begin position="447"/>
        <end position="469"/>
    </location>
</feature>